<organism evidence="10 11">
    <name type="scientific">Clostridium felsineum</name>
    <dbReference type="NCBI Taxonomy" id="36839"/>
    <lineage>
        <taxon>Bacteria</taxon>
        <taxon>Bacillati</taxon>
        <taxon>Bacillota</taxon>
        <taxon>Clostridia</taxon>
        <taxon>Eubacteriales</taxon>
        <taxon>Clostridiaceae</taxon>
        <taxon>Clostridium</taxon>
    </lineage>
</organism>
<keyword evidence="10" id="KW-0012">Acyltransferase</keyword>
<dbReference type="SUPFAM" id="SSF47336">
    <property type="entry name" value="ACP-like"/>
    <property type="match status" value="1"/>
</dbReference>
<dbReference type="PROSITE" id="PS50075">
    <property type="entry name" value="CARRIER"/>
    <property type="match status" value="1"/>
</dbReference>
<dbReference type="InterPro" id="IPR057326">
    <property type="entry name" value="KR_dom"/>
</dbReference>
<dbReference type="InterPro" id="IPR050091">
    <property type="entry name" value="PKS_NRPS_Biosynth_Enz"/>
</dbReference>
<dbReference type="InterPro" id="IPR042104">
    <property type="entry name" value="PKS_dehydratase_sf"/>
</dbReference>
<feature type="active site" description="Proton donor; for dehydratase activity" evidence="6">
    <location>
        <position position="860"/>
    </location>
</feature>
<dbReference type="InterPro" id="IPR049900">
    <property type="entry name" value="PKS_mFAS_DH"/>
</dbReference>
<dbReference type="GO" id="GO:0071770">
    <property type="term" value="P:DIM/DIP cell wall layer assembly"/>
    <property type="evidence" value="ECO:0007669"/>
    <property type="project" value="TreeGrafter"/>
</dbReference>
<dbReference type="GO" id="GO:0006633">
    <property type="term" value="P:fatty acid biosynthetic process"/>
    <property type="evidence" value="ECO:0007669"/>
    <property type="project" value="InterPro"/>
</dbReference>
<keyword evidence="4" id="KW-0597">Phosphoprotein</keyword>
<keyword evidence="3" id="KW-0596">Phosphopantetheine</keyword>
<dbReference type="Gene3D" id="1.10.1240.100">
    <property type="match status" value="1"/>
</dbReference>
<dbReference type="CDD" id="cd08953">
    <property type="entry name" value="KR_2_SDR_x"/>
    <property type="match status" value="1"/>
</dbReference>
<dbReference type="InterPro" id="IPR018201">
    <property type="entry name" value="Ketoacyl_synth_AS"/>
</dbReference>
<dbReference type="InterPro" id="IPR009081">
    <property type="entry name" value="PP-bd_ACP"/>
</dbReference>
<feature type="active site" description="Proton acceptor; for dehydratase activity" evidence="6">
    <location>
        <position position="698"/>
    </location>
</feature>
<dbReference type="InterPro" id="IPR014030">
    <property type="entry name" value="Ketoacyl_synth_N"/>
</dbReference>
<dbReference type="STRING" id="84029.CROST_37600"/>
<feature type="domain" description="PKS/mFAS DH" evidence="9">
    <location>
        <begin position="668"/>
        <end position="941"/>
    </location>
</feature>
<dbReference type="GO" id="GO:0005737">
    <property type="term" value="C:cytoplasm"/>
    <property type="evidence" value="ECO:0007669"/>
    <property type="project" value="TreeGrafter"/>
</dbReference>
<dbReference type="Gene3D" id="3.40.50.720">
    <property type="entry name" value="NAD(P)-binding Rossmann-like Domain"/>
    <property type="match status" value="1"/>
</dbReference>
<dbReference type="GO" id="GO:0004312">
    <property type="term" value="F:fatty acid synthase activity"/>
    <property type="evidence" value="ECO:0007669"/>
    <property type="project" value="TreeGrafter"/>
</dbReference>
<dbReference type="InterPro" id="IPR014031">
    <property type="entry name" value="Ketoacyl_synth_C"/>
</dbReference>
<dbReference type="RefSeq" id="WP_077832102.1">
    <property type="nucleotide sequence ID" value="NZ_CP096983.1"/>
</dbReference>
<dbReference type="PROSITE" id="PS00012">
    <property type="entry name" value="PHOSPHOPANTETHEINE"/>
    <property type="match status" value="1"/>
</dbReference>
<evidence type="ECO:0000313" key="10">
    <source>
        <dbReference type="EMBL" id="URZ12078.1"/>
    </source>
</evidence>
<dbReference type="Pfam" id="PF00550">
    <property type="entry name" value="PP-binding"/>
    <property type="match status" value="1"/>
</dbReference>
<feature type="domain" description="Ketosynthase family 3 (KS3)" evidence="8">
    <location>
        <begin position="29"/>
        <end position="460"/>
    </location>
</feature>
<dbReference type="Pfam" id="PF21089">
    <property type="entry name" value="PKS_DH_N"/>
    <property type="match status" value="1"/>
</dbReference>
<evidence type="ECO:0000256" key="1">
    <source>
        <dbReference type="ARBA" id="ARBA00003299"/>
    </source>
</evidence>
<dbReference type="PROSITE" id="PS00606">
    <property type="entry name" value="KS3_1"/>
    <property type="match status" value="1"/>
</dbReference>
<dbReference type="KEGG" id="crw:CROST_027950"/>
<comment type="function">
    <text evidence="1">Involved in some intermediate steps for the synthesis of the antibiotic polyketide bacillaene which is involved in secondary metabolism.</text>
</comment>
<evidence type="ECO:0000259" key="7">
    <source>
        <dbReference type="PROSITE" id="PS50075"/>
    </source>
</evidence>
<protein>
    <submittedName>
        <fullName evidence="10">Polyketide synthase PksN</fullName>
        <ecNumber evidence="10">2.3.1.-</ecNumber>
    </submittedName>
</protein>
<dbReference type="InterPro" id="IPR020841">
    <property type="entry name" value="PKS_Beta-ketoAc_synthase_dom"/>
</dbReference>
<dbReference type="Pfam" id="PF00109">
    <property type="entry name" value="ketoacyl-synt"/>
    <property type="match status" value="1"/>
</dbReference>
<keyword evidence="11" id="KW-1185">Reference proteome</keyword>
<evidence type="ECO:0000256" key="5">
    <source>
        <dbReference type="ARBA" id="ARBA00022679"/>
    </source>
</evidence>
<comment type="pathway">
    <text evidence="2">Antibiotic biosynthesis; bacillaene biosynthesis.</text>
</comment>
<dbReference type="PANTHER" id="PTHR43775:SF37">
    <property type="entry name" value="SI:DKEY-61P9.11"/>
    <property type="match status" value="1"/>
</dbReference>
<feature type="region of interest" description="C-terminal hotdog fold" evidence="6">
    <location>
        <begin position="799"/>
        <end position="941"/>
    </location>
</feature>
<dbReference type="EC" id="2.3.1.-" evidence="10"/>
<evidence type="ECO:0000256" key="2">
    <source>
        <dbReference type="ARBA" id="ARBA00004789"/>
    </source>
</evidence>
<evidence type="ECO:0000259" key="9">
    <source>
        <dbReference type="PROSITE" id="PS52019"/>
    </source>
</evidence>
<reference evidence="10 11" key="1">
    <citation type="submission" date="2022-04" db="EMBL/GenBank/DDBJ databases">
        <title>Genome sequence of C. roseum typestrain.</title>
        <authorList>
            <person name="Poehlein A."/>
            <person name="Schoch T."/>
            <person name="Duerre P."/>
            <person name="Daniel R."/>
        </authorList>
    </citation>
    <scope>NUCLEOTIDE SEQUENCE [LARGE SCALE GENOMIC DNA]</scope>
    <source>
        <strain evidence="10 11">DSM 7320</strain>
    </source>
</reference>
<dbReference type="Pfam" id="PF08659">
    <property type="entry name" value="KR"/>
    <property type="match status" value="1"/>
</dbReference>
<dbReference type="PROSITE" id="PS52004">
    <property type="entry name" value="KS3_2"/>
    <property type="match status" value="1"/>
</dbReference>
<evidence type="ECO:0000256" key="6">
    <source>
        <dbReference type="PROSITE-ProRule" id="PRU01363"/>
    </source>
</evidence>
<dbReference type="Gene3D" id="3.10.129.110">
    <property type="entry name" value="Polyketide synthase dehydratase"/>
    <property type="match status" value="1"/>
</dbReference>
<dbReference type="PANTHER" id="PTHR43775">
    <property type="entry name" value="FATTY ACID SYNTHASE"/>
    <property type="match status" value="1"/>
</dbReference>
<dbReference type="PROSITE" id="PS52019">
    <property type="entry name" value="PKS_MFAS_DH"/>
    <property type="match status" value="1"/>
</dbReference>
<dbReference type="Proteomes" id="UP000190951">
    <property type="component" value="Chromosome"/>
</dbReference>
<feature type="domain" description="Carrier" evidence="7">
    <location>
        <begin position="1462"/>
        <end position="1537"/>
    </location>
</feature>
<dbReference type="InterPro" id="IPR049551">
    <property type="entry name" value="PKS_DH_C"/>
</dbReference>
<dbReference type="InterPro" id="IPR049552">
    <property type="entry name" value="PKS_DH_N"/>
</dbReference>
<proteinExistence type="predicted"/>
<evidence type="ECO:0000313" key="11">
    <source>
        <dbReference type="Proteomes" id="UP000190951"/>
    </source>
</evidence>
<dbReference type="Pfam" id="PF21394">
    <property type="entry name" value="Beta-ketacyl_N"/>
    <property type="match status" value="1"/>
</dbReference>
<dbReference type="CDD" id="cd00833">
    <property type="entry name" value="PKS"/>
    <property type="match status" value="1"/>
</dbReference>
<dbReference type="GO" id="GO:0004315">
    <property type="term" value="F:3-oxoacyl-[acyl-carrier-protein] synthase activity"/>
    <property type="evidence" value="ECO:0007669"/>
    <property type="project" value="InterPro"/>
</dbReference>
<dbReference type="InterPro" id="IPR049490">
    <property type="entry name" value="C883_1060-like_KR_N"/>
</dbReference>
<dbReference type="Pfam" id="PF22621">
    <property type="entry name" value="CurL-like_PKS_C"/>
    <property type="match status" value="1"/>
</dbReference>
<dbReference type="Pfam" id="PF14765">
    <property type="entry name" value="PS-DH"/>
    <property type="match status" value="1"/>
</dbReference>
<gene>
    <name evidence="10" type="primary">pksN_2</name>
    <name evidence="10" type="ORF">CROST_027950</name>
</gene>
<accession>A0A1S8MHP0</accession>
<sequence length="1579" mass="178592">MASKLLNLKEKKLSDKKSRRSVEVDSISNKDIAIIGISGKFGISDNLQEYWECLINKKDCIRSFPEKRKKDLKNYLNHLKNFGFSEKELEFKDGAYLSSIDKFDFKVFSISPKEADLMDPNQRLFLETAWAAIEDSGYGGKGIYGTKTGVYVAYNGDNVEDYKKFILLENPSLNGLSVSGNVKSMVATRISYLLDLKGPALLVDTACSSALMAIHMACCGIKNGDCDMAIAGGIKIDLVPIKGQEESNIGIGSSDGKTKTFDDASDGTGNGEGVAALILKPLSKAMEDKDNIYAVIKASAVNQDGSSIGITAPNSQAQQDVIVDTWRSAGINPETISYFEAHGTGTKLGDPIEIAGIEGAFKKFTDRKQFCAIGSVKSNIGHLDNAAGMAGIIKCILSLKNKTLLPTIHLNSPNRKINFESSPVYISDRVVPWKTKGNPRRCNISSFGISGTNCNILLEEAPSTDLTRLNDVGNYILTISAPKLSTLKELVNRYAEFYIDAKNIDLGNICYTANTGREHYSQRLAIVFKDEQDFKDKISKLSTNWVEKNDKEIFYKQHRVVSQKDENDDKEILESEKKYLNLAAIECMEEYEKEENFDKKNSLLCKLAYIYVSGADITWEKIYIELSTRKVKIPTYPFDRKRCWYDRWTSNNKQVVKNFNYKGEEAKEALFDTMVETMDTTIYSTVFSIHKHWILREHRIGNNYVIPGTTYIEMACEALRKYCTLGKVLKLKSVMFLTTLLTNKIECNEVKSIVKNEESHMDFCIMSKNDDSWIKHVEAKGYLINKQEKSIDIDKIKKGLPKLINIDYSKKQEGLIKLGERWNNTDKVYIGEDAVLAHLFIPKKYEGDLDNFYLHPSLLDSAVNVASHSVKGGFYLPFSYGEVRIYSSLPKSFYSYVKKKRILGSGSETATFDIVLCNDDGLVLVEIEDYVIKKVHKTLQENTYYNLKWIKENKELSKEQKGNNKILIFKDEKAIGDDIINNLKCQYIEVKNGKTFKRISEKEFEISGKIEDYYELFNDIKEENITHILHLQSIVDNMNKDIAQFEEDKEKSIYSLFNIIKALSNNKNKKEIKIILITQYGISVTKEERYINALASAIIGFGRVIAKEYSTIKCKNIDIDEGISVNTLLNEIMYQDNYYSVAYRNNERYIEQLTELQTEYIEKNSTSIDEKGAYIITGGTGGIGLEVSKYLSSKNNKVKICLLSRSVIPKKSEWGSILEKSEDKKLKNIIKSITEIEQNGSEVSVYSVDVSNFLSLKKVLEDIRNKYEKINGIIHSAGVAGGGYLVNKSKEQFEAVTSAKINGTFNLDYLTANDNLQFMIVFSSMASILGLAGQSDYVTANAYLNGFSDNRNSFGKNTICINWASWSEVGMAKDYQIDYSKEMFKPIDSKEGIEFLNEILCKGIKKSYIGRFNLNVAKKMIGYSNFSIEPKLVKQFENESSLKKIKKSYNKDLVEISSKKNVSTNSIEKTIAKMWNDVLGIDEVNINDNFYDLGGDSIMATQLLKIMQEEFPGLVDISDIFTYASIKEMSKYLNSKMKKEENILEIDVEEDLDKILKRLANGEITVDEADLLMEFEENE</sequence>
<dbReference type="SUPFAM" id="SSF51735">
    <property type="entry name" value="NAD(P)-binding Rossmann-fold domains"/>
    <property type="match status" value="2"/>
</dbReference>
<dbReference type="InterPro" id="IPR006162">
    <property type="entry name" value="Ppantetheine_attach_site"/>
</dbReference>
<keyword evidence="5 10" id="KW-0808">Transferase</keyword>
<evidence type="ECO:0000256" key="3">
    <source>
        <dbReference type="ARBA" id="ARBA00022450"/>
    </source>
</evidence>
<dbReference type="EMBL" id="CP096983">
    <property type="protein sequence ID" value="URZ12078.1"/>
    <property type="molecule type" value="Genomic_DNA"/>
</dbReference>
<dbReference type="SUPFAM" id="SSF53901">
    <property type="entry name" value="Thiolase-like"/>
    <property type="match status" value="1"/>
</dbReference>
<dbReference type="InterPro" id="IPR036291">
    <property type="entry name" value="NAD(P)-bd_dom_sf"/>
</dbReference>
<dbReference type="Gene3D" id="1.10.1200.10">
    <property type="entry name" value="ACP-like"/>
    <property type="match status" value="1"/>
</dbReference>
<dbReference type="InterPro" id="IPR036736">
    <property type="entry name" value="ACP-like_sf"/>
</dbReference>
<dbReference type="Pfam" id="PF02801">
    <property type="entry name" value="Ketoacyl-synt_C"/>
    <property type="match status" value="1"/>
</dbReference>
<dbReference type="Gene3D" id="3.40.47.10">
    <property type="match status" value="1"/>
</dbReference>
<dbReference type="InterPro" id="IPR016039">
    <property type="entry name" value="Thiolase-like"/>
</dbReference>
<name>A0A1S8MHP0_9CLOT</name>
<dbReference type="GO" id="GO:0005886">
    <property type="term" value="C:plasma membrane"/>
    <property type="evidence" value="ECO:0007669"/>
    <property type="project" value="TreeGrafter"/>
</dbReference>
<evidence type="ECO:0000256" key="4">
    <source>
        <dbReference type="ARBA" id="ARBA00022553"/>
    </source>
</evidence>
<feature type="region of interest" description="N-terminal hotdog fold" evidence="6">
    <location>
        <begin position="668"/>
        <end position="788"/>
    </location>
</feature>
<dbReference type="SMART" id="SM00825">
    <property type="entry name" value="PKS_KS"/>
    <property type="match status" value="1"/>
</dbReference>
<dbReference type="SMART" id="SM00822">
    <property type="entry name" value="PKS_KR"/>
    <property type="match status" value="1"/>
</dbReference>
<dbReference type="InterPro" id="IPR013968">
    <property type="entry name" value="PKS_KR"/>
</dbReference>
<evidence type="ECO:0000259" key="8">
    <source>
        <dbReference type="PROSITE" id="PS52004"/>
    </source>
</evidence>